<dbReference type="Pfam" id="PF01902">
    <property type="entry name" value="Diphthami_syn_2"/>
    <property type="match status" value="1"/>
</dbReference>
<dbReference type="PANTHER" id="PTHR12196:SF2">
    <property type="entry name" value="DIPHTHINE--AMMONIA LIGASE"/>
    <property type="match status" value="1"/>
</dbReference>
<dbReference type="PANTHER" id="PTHR12196">
    <property type="entry name" value="DOMAIN OF UNKNOWN FUNCTION 71 DUF71 -CONTAINING PROTEIN"/>
    <property type="match status" value="1"/>
</dbReference>
<name>G7WK98_METH6</name>
<dbReference type="STRING" id="1110509.Mhar_0713"/>
<dbReference type="AlphaFoldDB" id="G7WK98"/>
<dbReference type="EMBL" id="CP003117">
    <property type="protein sequence ID" value="AET64091.1"/>
    <property type="molecule type" value="Genomic_DNA"/>
</dbReference>
<dbReference type="CDD" id="cd01994">
    <property type="entry name" value="AANH_PF0828-like"/>
    <property type="match status" value="1"/>
</dbReference>
<evidence type="ECO:0000259" key="1">
    <source>
        <dbReference type="Pfam" id="PF01902"/>
    </source>
</evidence>
<dbReference type="GO" id="GO:0017178">
    <property type="term" value="F:diphthine-ammonia ligase activity"/>
    <property type="evidence" value="ECO:0007669"/>
    <property type="project" value="TreeGrafter"/>
</dbReference>
<dbReference type="Gene3D" id="3.90.1490.10">
    <property type="entry name" value="putative n-type atp pyrophosphatase, domain 2"/>
    <property type="match status" value="1"/>
</dbReference>
<accession>G7WK98</accession>
<reference evidence="2 3" key="1">
    <citation type="journal article" date="2012" name="PLoS ONE">
        <title>The genome characteristics and predicted function of methyl-group oxidation pathway in the obligate aceticlastic methanogens, Methanosaeta spp.</title>
        <authorList>
            <person name="Zhu J."/>
            <person name="Zheng H."/>
            <person name="Ai G."/>
            <person name="Zhang G."/>
            <person name="Liu D."/>
            <person name="Liu X."/>
            <person name="Dong X."/>
        </authorList>
    </citation>
    <scope>NUCLEOTIDE SEQUENCE [LARGE SCALE GENOMIC DNA]</scope>
    <source>
        <strain evidence="2 3">6Ac</strain>
    </source>
</reference>
<protein>
    <recommendedName>
        <fullName evidence="1">Diphthamide synthase domain-containing protein</fullName>
    </recommendedName>
</protein>
<evidence type="ECO:0000313" key="2">
    <source>
        <dbReference type="EMBL" id="AET64091.1"/>
    </source>
</evidence>
<dbReference type="SUPFAM" id="SSF52402">
    <property type="entry name" value="Adenine nucleotide alpha hydrolases-like"/>
    <property type="match status" value="1"/>
</dbReference>
<dbReference type="Gene3D" id="3.40.50.620">
    <property type="entry name" value="HUPs"/>
    <property type="match status" value="1"/>
</dbReference>
<dbReference type="HOGENOM" id="CLU_010289_1_0_2"/>
<proteinExistence type="predicted"/>
<evidence type="ECO:0000313" key="3">
    <source>
        <dbReference type="Proteomes" id="UP000005877"/>
    </source>
</evidence>
<dbReference type="GO" id="GO:0017183">
    <property type="term" value="P:protein histidyl modification to diphthamide"/>
    <property type="evidence" value="ECO:0007669"/>
    <property type="project" value="TreeGrafter"/>
</dbReference>
<dbReference type="InterPro" id="IPR030662">
    <property type="entry name" value="DPH6/MJ0570"/>
</dbReference>
<keyword evidence="3" id="KW-1185">Reference proteome</keyword>
<dbReference type="Proteomes" id="UP000005877">
    <property type="component" value="Chromosome"/>
</dbReference>
<feature type="domain" description="Diphthamide synthase" evidence="1">
    <location>
        <begin position="20"/>
        <end position="232"/>
    </location>
</feature>
<organism evidence="2 3">
    <name type="scientific">Methanothrix harundinacea (strain 6Ac)</name>
    <name type="common">Methanosaeta harundinacea</name>
    <dbReference type="NCBI Taxonomy" id="1110509"/>
    <lineage>
        <taxon>Archaea</taxon>
        <taxon>Methanobacteriati</taxon>
        <taxon>Methanobacteriota</taxon>
        <taxon>Stenosarchaea group</taxon>
        <taxon>Methanomicrobia</taxon>
        <taxon>Methanotrichales</taxon>
        <taxon>Methanotrichaceae</taxon>
        <taxon>Methanothrix</taxon>
    </lineage>
</organism>
<gene>
    <name evidence="2" type="ordered locus">Mhar_0713</name>
</gene>
<dbReference type="NCBIfam" id="TIGR00290">
    <property type="entry name" value="MJ0570_dom"/>
    <property type="match status" value="1"/>
</dbReference>
<sequence>MKMRRDPGKEADLAGEAIAVASWTGGKDGCLAAYRAMEAGVKVGYLLSFWNRGREGAHEVKAALLAAQAESMGLPLIRTGFFSYEEEFKRIVRQLDEAERGRGRRIGTAIFGHIKTHDALVLRISADLGIEPMMPIWMMDSEEVIGELLASGFEAAIVAVRSDLLGDEWLGRRIDGSFVSELKALDPSIDPCGENGEFHTLVLDGPIFENSLRIEEAEAVSRGMLRFLDIKEFAVEEKGGRVR</sequence>
<dbReference type="InterPro" id="IPR002761">
    <property type="entry name" value="Diphthami_syn_dom"/>
</dbReference>
<dbReference type="KEGG" id="mhi:Mhar_0713"/>
<dbReference type="InterPro" id="IPR014729">
    <property type="entry name" value="Rossmann-like_a/b/a_fold"/>
</dbReference>
<dbReference type="PATRIC" id="fig|1110509.7.peg.800"/>